<dbReference type="eggNOG" id="COG0806">
    <property type="taxonomic scope" value="Bacteria"/>
</dbReference>
<dbReference type="InterPro" id="IPR036976">
    <property type="entry name" value="RimM_N_sf"/>
</dbReference>
<keyword evidence="1 5" id="KW-0963">Cytoplasm</keyword>
<keyword evidence="2 5" id="KW-0690">Ribosome biogenesis</keyword>
<keyword evidence="3 5" id="KW-0698">rRNA processing</keyword>
<dbReference type="GO" id="GO:0006364">
    <property type="term" value="P:rRNA processing"/>
    <property type="evidence" value="ECO:0007669"/>
    <property type="project" value="UniProtKB-UniRule"/>
</dbReference>
<comment type="similarity">
    <text evidence="5">Belongs to the RimM family.</text>
</comment>
<dbReference type="GO" id="GO:0042274">
    <property type="term" value="P:ribosomal small subunit biogenesis"/>
    <property type="evidence" value="ECO:0007669"/>
    <property type="project" value="UniProtKB-UniRule"/>
</dbReference>
<gene>
    <name evidence="5" type="primary">rimM</name>
    <name evidence="8" type="ordered locus">Sthe_1868</name>
</gene>
<feature type="domain" description="RimM N-terminal" evidence="6">
    <location>
        <begin position="17"/>
        <end position="92"/>
    </location>
</feature>
<dbReference type="Proteomes" id="UP000002027">
    <property type="component" value="Chromosome 1"/>
</dbReference>
<dbReference type="RefSeq" id="WP_012872347.1">
    <property type="nucleotide sequence ID" value="NC_013523.1"/>
</dbReference>
<comment type="function">
    <text evidence="5">An accessory protein needed during the final step in the assembly of 30S ribosomal subunit, possibly for assembly of the head region. Essential for efficient processing of 16S rRNA. May be needed both before and after RbfA during the maturation of 16S rRNA. It has affinity for free ribosomal 30S subunits but not for 70S ribosomes.</text>
</comment>
<evidence type="ECO:0000256" key="1">
    <source>
        <dbReference type="ARBA" id="ARBA00022490"/>
    </source>
</evidence>
<evidence type="ECO:0000256" key="2">
    <source>
        <dbReference type="ARBA" id="ARBA00022517"/>
    </source>
</evidence>
<organism evidence="8 9">
    <name type="scientific">Sphaerobacter thermophilus (strain ATCC 49802 / DSM 20745 / KCCM 41009 / NCIMB 13125 / S 6022)</name>
    <dbReference type="NCBI Taxonomy" id="479434"/>
    <lineage>
        <taxon>Bacteria</taxon>
        <taxon>Pseudomonadati</taxon>
        <taxon>Thermomicrobiota</taxon>
        <taxon>Thermomicrobia</taxon>
        <taxon>Sphaerobacterales</taxon>
        <taxon>Sphaerobacterineae</taxon>
        <taxon>Sphaerobacteraceae</taxon>
        <taxon>Sphaerobacter</taxon>
    </lineage>
</organism>
<name>D1C4Y4_SPHTD</name>
<evidence type="ECO:0000256" key="4">
    <source>
        <dbReference type="ARBA" id="ARBA00023186"/>
    </source>
</evidence>
<feature type="domain" description="Ribosome maturation factor RimM PRC barrel" evidence="7">
    <location>
        <begin position="108"/>
        <end position="170"/>
    </location>
</feature>
<dbReference type="KEGG" id="sti:Sthe_1868"/>
<dbReference type="InterPro" id="IPR009000">
    <property type="entry name" value="Transl_B-barrel_sf"/>
</dbReference>
<dbReference type="SUPFAM" id="SSF50447">
    <property type="entry name" value="Translation proteins"/>
    <property type="match status" value="1"/>
</dbReference>
<keyword evidence="9" id="KW-1185">Reference proteome</keyword>
<dbReference type="Pfam" id="PF24986">
    <property type="entry name" value="PRC_RimM"/>
    <property type="match status" value="1"/>
</dbReference>
<proteinExistence type="inferred from homology"/>
<evidence type="ECO:0000259" key="6">
    <source>
        <dbReference type="Pfam" id="PF01782"/>
    </source>
</evidence>
<dbReference type="EMBL" id="CP001823">
    <property type="protein sequence ID" value="ACZ39301.1"/>
    <property type="molecule type" value="Genomic_DNA"/>
</dbReference>
<dbReference type="InParanoid" id="D1C4Y4"/>
<dbReference type="STRING" id="479434.Sthe_1868"/>
<dbReference type="InterPro" id="IPR002676">
    <property type="entry name" value="RimM_N"/>
</dbReference>
<dbReference type="OrthoDB" id="9810331at2"/>
<reference evidence="8 9" key="2">
    <citation type="journal article" date="2010" name="Stand. Genomic Sci.">
        <title>Complete genome sequence of Desulfohalobium retbaense type strain (HR(100)).</title>
        <authorList>
            <person name="Spring S."/>
            <person name="Nolan M."/>
            <person name="Lapidus A."/>
            <person name="Glavina Del Rio T."/>
            <person name="Copeland A."/>
            <person name="Tice H."/>
            <person name="Cheng J.F."/>
            <person name="Lucas S."/>
            <person name="Land M."/>
            <person name="Chen F."/>
            <person name="Bruce D."/>
            <person name="Goodwin L."/>
            <person name="Pitluck S."/>
            <person name="Ivanova N."/>
            <person name="Mavromatis K."/>
            <person name="Mikhailova N."/>
            <person name="Pati A."/>
            <person name="Chen A."/>
            <person name="Palaniappan K."/>
            <person name="Hauser L."/>
            <person name="Chang Y.J."/>
            <person name="Jeffries C.D."/>
            <person name="Munk C."/>
            <person name="Kiss H."/>
            <person name="Chain P."/>
            <person name="Han C."/>
            <person name="Brettin T."/>
            <person name="Detter J.C."/>
            <person name="Schuler E."/>
            <person name="Goker M."/>
            <person name="Rohde M."/>
            <person name="Bristow J."/>
            <person name="Eisen J.A."/>
            <person name="Markowitz V."/>
            <person name="Hugenholtz P."/>
            <person name="Kyrpides N.C."/>
            <person name="Klenk H.P."/>
        </authorList>
    </citation>
    <scope>NUCLEOTIDE SEQUENCE [LARGE SCALE GENOMIC DNA]</scope>
    <source>
        <strain evidence="9">ATCC 49802 / DSM 20745 / S 6022</strain>
    </source>
</reference>
<comment type="subunit">
    <text evidence="5">Binds ribosomal protein uS19.</text>
</comment>
<dbReference type="InterPro" id="IPR011961">
    <property type="entry name" value="RimM"/>
</dbReference>
<accession>D1C4Y4</accession>
<dbReference type="NCBIfam" id="TIGR02273">
    <property type="entry name" value="16S_RimM"/>
    <property type="match status" value="1"/>
</dbReference>
<evidence type="ECO:0000256" key="3">
    <source>
        <dbReference type="ARBA" id="ARBA00022552"/>
    </source>
</evidence>
<evidence type="ECO:0000256" key="5">
    <source>
        <dbReference type="HAMAP-Rule" id="MF_00014"/>
    </source>
</evidence>
<dbReference type="GO" id="GO:0005737">
    <property type="term" value="C:cytoplasm"/>
    <property type="evidence" value="ECO:0007669"/>
    <property type="project" value="UniProtKB-SubCell"/>
</dbReference>
<dbReference type="SUPFAM" id="SSF50346">
    <property type="entry name" value="PRC-barrel domain"/>
    <property type="match status" value="1"/>
</dbReference>
<dbReference type="Gene3D" id="2.40.30.60">
    <property type="entry name" value="RimM"/>
    <property type="match status" value="1"/>
</dbReference>
<dbReference type="HOGENOM" id="CLU_077636_3_2_0"/>
<dbReference type="HAMAP" id="MF_00014">
    <property type="entry name" value="Ribosome_mat_RimM"/>
    <property type="match status" value="1"/>
</dbReference>
<dbReference type="PANTHER" id="PTHR33692:SF1">
    <property type="entry name" value="RIBOSOME MATURATION FACTOR RIMM"/>
    <property type="match status" value="1"/>
</dbReference>
<dbReference type="Pfam" id="PF01782">
    <property type="entry name" value="RimM"/>
    <property type="match status" value="1"/>
</dbReference>
<keyword evidence="4 5" id="KW-0143">Chaperone</keyword>
<protein>
    <recommendedName>
        <fullName evidence="5">Ribosome maturation factor RimM</fullName>
    </recommendedName>
</protein>
<evidence type="ECO:0000313" key="8">
    <source>
        <dbReference type="EMBL" id="ACZ39301.1"/>
    </source>
</evidence>
<comment type="domain">
    <text evidence="5">The PRC barrel domain binds ribosomal protein uS19.</text>
</comment>
<dbReference type="AlphaFoldDB" id="D1C4Y4"/>
<sequence length="178" mass="19867">MSEPNWQTPPDQVRLAIGVIVAPQGISGEVRMNIWTHFPERIPDLTEVYLDDEAQPRRLLTARLHKGVAILRIEGVETRDEAEDLRGTVVRIGPDQAAPLGEDEYYHFQLIGLTVVDEAGNPLGTLTDILETGANDVYIVRDEAGKETLLPALRDVVLDIDLECGRMTVRPLRYADED</sequence>
<dbReference type="InterPro" id="IPR011033">
    <property type="entry name" value="PRC_barrel-like_sf"/>
</dbReference>
<reference evidence="9" key="1">
    <citation type="submission" date="2009-11" db="EMBL/GenBank/DDBJ databases">
        <title>The complete chromosome 1 of Sphaerobacter thermophilus DSM 20745.</title>
        <authorList>
            <person name="Lucas S."/>
            <person name="Copeland A."/>
            <person name="Lapidus A."/>
            <person name="Glavina del Rio T."/>
            <person name="Dalin E."/>
            <person name="Tice H."/>
            <person name="Bruce D."/>
            <person name="Goodwin L."/>
            <person name="Pitluck S."/>
            <person name="Kyrpides N."/>
            <person name="Mavromatis K."/>
            <person name="Ivanova N."/>
            <person name="Mikhailova N."/>
            <person name="LaButti K.M."/>
            <person name="Clum A."/>
            <person name="Sun H.I."/>
            <person name="Brettin T."/>
            <person name="Detter J.C."/>
            <person name="Han C."/>
            <person name="Larimer F."/>
            <person name="Land M."/>
            <person name="Hauser L."/>
            <person name="Markowitz V."/>
            <person name="Cheng J.F."/>
            <person name="Hugenholtz P."/>
            <person name="Woyke T."/>
            <person name="Wu D."/>
            <person name="Steenblock K."/>
            <person name="Schneider S."/>
            <person name="Pukall R."/>
            <person name="Goeker M."/>
            <person name="Klenk H.P."/>
            <person name="Eisen J.A."/>
        </authorList>
    </citation>
    <scope>NUCLEOTIDE SEQUENCE [LARGE SCALE GENOMIC DNA]</scope>
    <source>
        <strain evidence="9">ATCC 49802 / DSM 20745 / S 6022</strain>
    </source>
</reference>
<evidence type="ECO:0000259" key="7">
    <source>
        <dbReference type="Pfam" id="PF24986"/>
    </source>
</evidence>
<comment type="subcellular location">
    <subcellularLocation>
        <location evidence="5">Cytoplasm</location>
    </subcellularLocation>
</comment>
<dbReference type="FunCoup" id="D1C4Y4">
    <property type="interactions" value="357"/>
</dbReference>
<dbReference type="GO" id="GO:0043022">
    <property type="term" value="F:ribosome binding"/>
    <property type="evidence" value="ECO:0007669"/>
    <property type="project" value="InterPro"/>
</dbReference>
<dbReference type="GO" id="GO:0005840">
    <property type="term" value="C:ribosome"/>
    <property type="evidence" value="ECO:0007669"/>
    <property type="project" value="InterPro"/>
</dbReference>
<dbReference type="PANTHER" id="PTHR33692">
    <property type="entry name" value="RIBOSOME MATURATION FACTOR RIMM"/>
    <property type="match status" value="1"/>
</dbReference>
<evidence type="ECO:0000313" key="9">
    <source>
        <dbReference type="Proteomes" id="UP000002027"/>
    </source>
</evidence>
<dbReference type="Gene3D" id="2.30.30.240">
    <property type="entry name" value="PRC-barrel domain"/>
    <property type="match status" value="1"/>
</dbReference>
<dbReference type="InterPro" id="IPR056792">
    <property type="entry name" value="PRC_RimM"/>
</dbReference>